<comment type="caution">
    <text evidence="3">The sequence shown here is derived from an EMBL/GenBank/DDBJ whole genome shotgun (WGS) entry which is preliminary data.</text>
</comment>
<keyword evidence="2" id="KW-0732">Signal</keyword>
<dbReference type="Proteomes" id="UP000271974">
    <property type="component" value="Unassembled WGS sequence"/>
</dbReference>
<feature type="non-terminal residue" evidence="3">
    <location>
        <position position="139"/>
    </location>
</feature>
<organism evidence="3 4">
    <name type="scientific">Elysia chlorotica</name>
    <name type="common">Eastern emerald elysia</name>
    <name type="synonym">Sea slug</name>
    <dbReference type="NCBI Taxonomy" id="188477"/>
    <lineage>
        <taxon>Eukaryota</taxon>
        <taxon>Metazoa</taxon>
        <taxon>Spiralia</taxon>
        <taxon>Lophotrochozoa</taxon>
        <taxon>Mollusca</taxon>
        <taxon>Gastropoda</taxon>
        <taxon>Heterobranchia</taxon>
        <taxon>Euthyneura</taxon>
        <taxon>Panpulmonata</taxon>
        <taxon>Sacoglossa</taxon>
        <taxon>Placobranchoidea</taxon>
        <taxon>Plakobranchidae</taxon>
        <taxon>Elysia</taxon>
    </lineage>
</organism>
<gene>
    <name evidence="3" type="ORF">EGW08_016052</name>
</gene>
<accession>A0A433T3Q8</accession>
<keyword evidence="4" id="KW-1185">Reference proteome</keyword>
<feature type="compositionally biased region" description="Basic and acidic residues" evidence="1">
    <location>
        <begin position="127"/>
        <end position="139"/>
    </location>
</feature>
<evidence type="ECO:0008006" key="5">
    <source>
        <dbReference type="Google" id="ProtNLM"/>
    </source>
</evidence>
<dbReference type="EMBL" id="RQTK01000682">
    <property type="protein sequence ID" value="RUS76174.1"/>
    <property type="molecule type" value="Genomic_DNA"/>
</dbReference>
<evidence type="ECO:0000256" key="2">
    <source>
        <dbReference type="SAM" id="SignalP"/>
    </source>
</evidence>
<feature type="region of interest" description="Disordered" evidence="1">
    <location>
        <begin position="116"/>
        <end position="139"/>
    </location>
</feature>
<feature type="signal peptide" evidence="2">
    <location>
        <begin position="1"/>
        <end position="36"/>
    </location>
</feature>
<protein>
    <recommendedName>
        <fullName evidence="5">Somatostatin/Cortistatin C-terminal domain-containing protein</fullName>
    </recommendedName>
</protein>
<feature type="chain" id="PRO_5019228927" description="Somatostatin/Cortistatin C-terminal domain-containing protein" evidence="2">
    <location>
        <begin position="37"/>
        <end position="139"/>
    </location>
</feature>
<sequence length="139" mass="15164">MMDSGMAATFSQTPVALVTASLSVLLALGLVGQTLALEPSDDLAYRPNFFQQMSRQPQSGGLEERAVPGQSMEKLSKLLSVKDWMSELFVPGQGAQSGDVQPPQDKRVFCNGFTGCGGRFRKQRRRQDRDGDRKRAAAV</sequence>
<evidence type="ECO:0000313" key="4">
    <source>
        <dbReference type="Proteomes" id="UP000271974"/>
    </source>
</evidence>
<dbReference type="AlphaFoldDB" id="A0A433T3Q8"/>
<reference evidence="3 4" key="1">
    <citation type="submission" date="2019-01" db="EMBL/GenBank/DDBJ databases">
        <title>A draft genome assembly of the solar-powered sea slug Elysia chlorotica.</title>
        <authorList>
            <person name="Cai H."/>
            <person name="Li Q."/>
            <person name="Fang X."/>
            <person name="Li J."/>
            <person name="Curtis N.E."/>
            <person name="Altenburger A."/>
            <person name="Shibata T."/>
            <person name="Feng M."/>
            <person name="Maeda T."/>
            <person name="Schwartz J.A."/>
            <person name="Shigenobu S."/>
            <person name="Lundholm N."/>
            <person name="Nishiyama T."/>
            <person name="Yang H."/>
            <person name="Hasebe M."/>
            <person name="Li S."/>
            <person name="Pierce S.K."/>
            <person name="Wang J."/>
        </authorList>
    </citation>
    <scope>NUCLEOTIDE SEQUENCE [LARGE SCALE GENOMIC DNA]</scope>
    <source>
        <strain evidence="3">EC2010</strain>
        <tissue evidence="3">Whole organism of an adult</tissue>
    </source>
</reference>
<name>A0A433T3Q8_ELYCH</name>
<evidence type="ECO:0000256" key="1">
    <source>
        <dbReference type="SAM" id="MobiDB-lite"/>
    </source>
</evidence>
<evidence type="ECO:0000313" key="3">
    <source>
        <dbReference type="EMBL" id="RUS76174.1"/>
    </source>
</evidence>
<proteinExistence type="predicted"/>